<proteinExistence type="predicted"/>
<feature type="domain" description="Calcineurin-like phosphoesterase" evidence="4">
    <location>
        <begin position="53"/>
        <end position="205"/>
    </location>
</feature>
<accession>A0ABZ1B9A8</accession>
<evidence type="ECO:0000259" key="4">
    <source>
        <dbReference type="Pfam" id="PF00149"/>
    </source>
</evidence>
<keyword evidence="2" id="KW-0378">Hydrolase</keyword>
<keyword evidence="1" id="KW-0479">Metal-binding</keyword>
<keyword evidence="6" id="KW-1185">Reference proteome</keyword>
<organism evidence="5 6">
    <name type="scientific">Blastococcus brunescens</name>
    <dbReference type="NCBI Taxonomy" id="1564165"/>
    <lineage>
        <taxon>Bacteria</taxon>
        <taxon>Bacillati</taxon>
        <taxon>Actinomycetota</taxon>
        <taxon>Actinomycetes</taxon>
        <taxon>Geodermatophilales</taxon>
        <taxon>Geodermatophilaceae</taxon>
        <taxon>Blastococcus</taxon>
    </lineage>
</organism>
<dbReference type="EMBL" id="CP141261">
    <property type="protein sequence ID" value="WRL66271.1"/>
    <property type="molecule type" value="Genomic_DNA"/>
</dbReference>
<evidence type="ECO:0000313" key="6">
    <source>
        <dbReference type="Proteomes" id="UP001324287"/>
    </source>
</evidence>
<dbReference type="RefSeq" id="WP_324277586.1">
    <property type="nucleotide sequence ID" value="NZ_CP141261.1"/>
</dbReference>
<evidence type="ECO:0000256" key="3">
    <source>
        <dbReference type="SAM" id="MobiDB-lite"/>
    </source>
</evidence>
<dbReference type="SUPFAM" id="SSF56300">
    <property type="entry name" value="Metallo-dependent phosphatases"/>
    <property type="match status" value="1"/>
</dbReference>
<dbReference type="Gene3D" id="3.60.21.10">
    <property type="match status" value="1"/>
</dbReference>
<dbReference type="PANTHER" id="PTHR31302">
    <property type="entry name" value="TRANSMEMBRANE PROTEIN WITH METALLOPHOSPHOESTERASE DOMAIN-RELATED"/>
    <property type="match status" value="1"/>
</dbReference>
<feature type="region of interest" description="Disordered" evidence="3">
    <location>
        <begin position="205"/>
        <end position="264"/>
    </location>
</feature>
<name>A0ABZ1B9A8_9ACTN</name>
<feature type="compositionally biased region" description="Pro residues" evidence="3">
    <location>
        <begin position="208"/>
        <end position="218"/>
    </location>
</feature>
<dbReference type="InterPro" id="IPR051158">
    <property type="entry name" value="Metallophosphoesterase_sf"/>
</dbReference>
<dbReference type="Pfam" id="PF00149">
    <property type="entry name" value="Metallophos"/>
    <property type="match status" value="1"/>
</dbReference>
<dbReference type="InterPro" id="IPR029052">
    <property type="entry name" value="Metallo-depent_PP-like"/>
</dbReference>
<sequence>MRRWLGRAAVALGALLALLAVYGVLVEPRLLLEEERSEVALPGLRAGAVELEVAVLSDMQIGMWWANTGMVEKAVERAVDRRPDVVLLGGDFVYSTDPDIDTQVDNVLELLDPLIEAEIPTVAVLGNHDYAVGAQRELTTALESQGIPVLLNESVPIPVPGGDGDRELYVVGLGPTVPDLADPDAALADVPPDAPRVVLMHNPTAFPELPPGSAPSPSPVTRTAARWRCPGPRTGPTWGSPMRRRSSRTDGGRRTTARRATGCS</sequence>
<evidence type="ECO:0000256" key="1">
    <source>
        <dbReference type="ARBA" id="ARBA00022723"/>
    </source>
</evidence>
<dbReference type="Proteomes" id="UP001324287">
    <property type="component" value="Chromosome"/>
</dbReference>
<protein>
    <submittedName>
        <fullName evidence="5">Metallophosphoesterase</fullName>
    </submittedName>
</protein>
<evidence type="ECO:0000313" key="5">
    <source>
        <dbReference type="EMBL" id="WRL66271.1"/>
    </source>
</evidence>
<evidence type="ECO:0000256" key="2">
    <source>
        <dbReference type="ARBA" id="ARBA00022801"/>
    </source>
</evidence>
<dbReference type="InterPro" id="IPR004843">
    <property type="entry name" value="Calcineurin-like_PHP"/>
</dbReference>
<dbReference type="PANTHER" id="PTHR31302:SF31">
    <property type="entry name" value="PHOSPHODIESTERASE YAEI"/>
    <property type="match status" value="1"/>
</dbReference>
<reference evidence="5 6" key="1">
    <citation type="submission" date="2023-12" db="EMBL/GenBank/DDBJ databases">
        <title>Blastococcus brunescens sp. nov., an actonobacterium isolated from sandstone collected in sahara desert.</title>
        <authorList>
            <person name="Gtari M."/>
            <person name="Ghodhbane F."/>
        </authorList>
    </citation>
    <scope>NUCLEOTIDE SEQUENCE [LARGE SCALE GENOMIC DNA]</scope>
    <source>
        <strain evidence="5 6">BMG 8361</strain>
    </source>
</reference>
<gene>
    <name evidence="5" type="ORF">U6N30_12890</name>
</gene>